<gene>
    <name evidence="1" type="ORF">PAPOLLO_LOCUS27906</name>
</gene>
<sequence length="73" mass="8108">MTRERVRLCLNAYPTLFNVSEMSSGIPQTAARIVVETEMESDVNLALGNEMNEKINLPSTSRYASGTMEVPSR</sequence>
<comment type="caution">
    <text evidence="1">The sequence shown here is derived from an EMBL/GenBank/DDBJ whole genome shotgun (WGS) entry which is preliminary data.</text>
</comment>
<dbReference type="EMBL" id="CAJQZP010001697">
    <property type="protein sequence ID" value="CAG5059169.1"/>
    <property type="molecule type" value="Genomic_DNA"/>
</dbReference>
<dbReference type="AlphaFoldDB" id="A0A8S3YA39"/>
<organism evidence="1 2">
    <name type="scientific">Parnassius apollo</name>
    <name type="common">Apollo butterfly</name>
    <name type="synonym">Papilio apollo</name>
    <dbReference type="NCBI Taxonomy" id="110799"/>
    <lineage>
        <taxon>Eukaryota</taxon>
        <taxon>Metazoa</taxon>
        <taxon>Ecdysozoa</taxon>
        <taxon>Arthropoda</taxon>
        <taxon>Hexapoda</taxon>
        <taxon>Insecta</taxon>
        <taxon>Pterygota</taxon>
        <taxon>Neoptera</taxon>
        <taxon>Endopterygota</taxon>
        <taxon>Lepidoptera</taxon>
        <taxon>Glossata</taxon>
        <taxon>Ditrysia</taxon>
        <taxon>Papilionoidea</taxon>
        <taxon>Papilionidae</taxon>
        <taxon>Parnassiinae</taxon>
        <taxon>Parnassini</taxon>
        <taxon>Parnassius</taxon>
        <taxon>Parnassius</taxon>
    </lineage>
</organism>
<protein>
    <submittedName>
        <fullName evidence="1">(apollo) hypothetical protein</fullName>
    </submittedName>
</protein>
<accession>A0A8S3YA39</accession>
<name>A0A8S3YA39_PARAO</name>
<keyword evidence="2" id="KW-1185">Reference proteome</keyword>
<evidence type="ECO:0000313" key="2">
    <source>
        <dbReference type="Proteomes" id="UP000691718"/>
    </source>
</evidence>
<dbReference type="Proteomes" id="UP000691718">
    <property type="component" value="Unassembled WGS sequence"/>
</dbReference>
<reference evidence="1" key="1">
    <citation type="submission" date="2021-04" db="EMBL/GenBank/DDBJ databases">
        <authorList>
            <person name="Tunstrom K."/>
        </authorList>
    </citation>
    <scope>NUCLEOTIDE SEQUENCE</scope>
</reference>
<evidence type="ECO:0000313" key="1">
    <source>
        <dbReference type="EMBL" id="CAG5059169.1"/>
    </source>
</evidence>
<proteinExistence type="predicted"/>